<reference evidence="1 2" key="1">
    <citation type="journal article" date="2018" name="Plant J.">
        <title>Genome sequences of Chlorella sorokiniana UTEX 1602 and Micractinium conductrix SAG 241.80: implications to maltose excretion by a green alga.</title>
        <authorList>
            <person name="Arriola M.B."/>
            <person name="Velmurugan N."/>
            <person name="Zhang Y."/>
            <person name="Plunkett M.H."/>
            <person name="Hondzo H."/>
            <person name="Barney B.M."/>
        </authorList>
    </citation>
    <scope>NUCLEOTIDE SEQUENCE [LARGE SCALE GENOMIC DNA]</scope>
    <source>
        <strain evidence="1 2">SAG 241.80</strain>
    </source>
</reference>
<dbReference type="Proteomes" id="UP000239649">
    <property type="component" value="Unassembled WGS sequence"/>
</dbReference>
<dbReference type="OrthoDB" id="530342at2759"/>
<evidence type="ECO:0000313" key="2">
    <source>
        <dbReference type="Proteomes" id="UP000239649"/>
    </source>
</evidence>
<accession>A0A2P6V9Q6</accession>
<name>A0A2P6V9Q6_9CHLO</name>
<keyword evidence="2" id="KW-1185">Reference proteome</keyword>
<evidence type="ECO:0000313" key="1">
    <source>
        <dbReference type="EMBL" id="PSC70816.1"/>
    </source>
</evidence>
<gene>
    <name evidence="1" type="ORF">C2E20_5914</name>
</gene>
<organism evidence="1 2">
    <name type="scientific">Micractinium conductrix</name>
    <dbReference type="NCBI Taxonomy" id="554055"/>
    <lineage>
        <taxon>Eukaryota</taxon>
        <taxon>Viridiplantae</taxon>
        <taxon>Chlorophyta</taxon>
        <taxon>core chlorophytes</taxon>
        <taxon>Trebouxiophyceae</taxon>
        <taxon>Chlorellales</taxon>
        <taxon>Chlorellaceae</taxon>
        <taxon>Chlorella clade</taxon>
        <taxon>Micractinium</taxon>
    </lineage>
</organism>
<sequence>MLSQHDSDDDLAAEAAWLSDMVRTWADEEWAAVELVDIHASLGEATGQAYARVRQQEGMDEMGDLVLALSTELMTSFDFYPTFTSPFDVSNKVVELLMLRSGCDVCCTSDSDRTAIQRFEARLAAERAAKQ</sequence>
<protein>
    <submittedName>
        <fullName evidence="1">Uncharacterized protein</fullName>
    </submittedName>
</protein>
<dbReference type="EMBL" id="LHPF02000018">
    <property type="protein sequence ID" value="PSC70816.1"/>
    <property type="molecule type" value="Genomic_DNA"/>
</dbReference>
<dbReference type="AlphaFoldDB" id="A0A2P6V9Q6"/>
<proteinExistence type="predicted"/>
<comment type="caution">
    <text evidence="1">The sequence shown here is derived from an EMBL/GenBank/DDBJ whole genome shotgun (WGS) entry which is preliminary data.</text>
</comment>